<dbReference type="RefSeq" id="WP_150656877.1">
    <property type="nucleotide sequence ID" value="NZ_CABVJH010000004.1"/>
</dbReference>
<gene>
    <name evidence="1" type="ORF">PS943_02820</name>
</gene>
<sequence>MPDFGFLDHNGKFGAFWYDTGEKITVFLPHENPPILEGSIALWKNHGEYEGTPGDKVKYSSEINAAALVTAQINCFMRKETVKQLAVPRGSYYPRVWRGIPPEHMLDSGYNGLTLSEAEIKTKTQNALSAASLFEEINSLFRSVEPSPSNDKAFGHKVRELLILACTEVEANWRGVYEANSSSTKKPDGTRDYVKLKPLLRLDEWVVRLKNHPDYPPLKPFDGWIDEKGMTTQSLPWYHSYNAVKHDREKEFHQASLGSLIMAMAAIHVLQVSQWGPELYHRFQGNQFSIFETIQMPIYEAHEQYILVEAGLYPSQRTKYFG</sequence>
<proteinExistence type="predicted"/>
<dbReference type="EMBL" id="CABVJH010000004">
    <property type="protein sequence ID" value="VVQ32246.1"/>
    <property type="molecule type" value="Genomic_DNA"/>
</dbReference>
<dbReference type="Proteomes" id="UP000325645">
    <property type="component" value="Unassembled WGS sequence"/>
</dbReference>
<evidence type="ECO:0000313" key="2">
    <source>
        <dbReference type="Proteomes" id="UP000325645"/>
    </source>
</evidence>
<evidence type="ECO:0000313" key="1">
    <source>
        <dbReference type="EMBL" id="VVQ32246.1"/>
    </source>
</evidence>
<reference evidence="1 2" key="1">
    <citation type="submission" date="2019-09" db="EMBL/GenBank/DDBJ databases">
        <authorList>
            <person name="Chandra G."/>
            <person name="Truman W A."/>
        </authorList>
    </citation>
    <scope>NUCLEOTIDE SEQUENCE [LARGE SCALE GENOMIC DNA]</scope>
    <source>
        <strain evidence="1">PS943</strain>
    </source>
</reference>
<dbReference type="AlphaFoldDB" id="A0A5E7WBE6"/>
<accession>A0A5E7WBE6</accession>
<organism evidence="1 2">
    <name type="scientific">Pseudomonas fluorescens</name>
    <dbReference type="NCBI Taxonomy" id="294"/>
    <lineage>
        <taxon>Bacteria</taxon>
        <taxon>Pseudomonadati</taxon>
        <taxon>Pseudomonadota</taxon>
        <taxon>Gammaproteobacteria</taxon>
        <taxon>Pseudomonadales</taxon>
        <taxon>Pseudomonadaceae</taxon>
        <taxon>Pseudomonas</taxon>
    </lineage>
</organism>
<name>A0A5E7WBE6_PSEFL</name>
<protein>
    <submittedName>
        <fullName evidence="1">Uncharacterized protein</fullName>
    </submittedName>
</protein>